<keyword evidence="2" id="KW-1185">Reference proteome</keyword>
<gene>
    <name evidence="1" type="ORF">MANES_08G019050v8</name>
</gene>
<name>A0ACB7H7E0_MANES</name>
<evidence type="ECO:0000313" key="1">
    <source>
        <dbReference type="EMBL" id="KAG8648634.1"/>
    </source>
</evidence>
<reference evidence="2" key="1">
    <citation type="journal article" date="2016" name="Nat. Biotechnol.">
        <title>Sequencing wild and cultivated cassava and related species reveals extensive interspecific hybridization and genetic diversity.</title>
        <authorList>
            <person name="Bredeson J.V."/>
            <person name="Lyons J.B."/>
            <person name="Prochnik S.E."/>
            <person name="Wu G.A."/>
            <person name="Ha C.M."/>
            <person name="Edsinger-Gonzales E."/>
            <person name="Grimwood J."/>
            <person name="Schmutz J."/>
            <person name="Rabbi I.Y."/>
            <person name="Egesi C."/>
            <person name="Nauluvula P."/>
            <person name="Lebot V."/>
            <person name="Ndunguru J."/>
            <person name="Mkamilo G."/>
            <person name="Bart R.S."/>
            <person name="Setter T.L."/>
            <person name="Gleadow R.M."/>
            <person name="Kulakow P."/>
            <person name="Ferguson M.E."/>
            <person name="Rounsley S."/>
            <person name="Rokhsar D.S."/>
        </authorList>
    </citation>
    <scope>NUCLEOTIDE SEQUENCE [LARGE SCALE GENOMIC DNA]</scope>
    <source>
        <strain evidence="2">cv. AM560-2</strain>
    </source>
</reference>
<dbReference type="Proteomes" id="UP000091857">
    <property type="component" value="Chromosome 8"/>
</dbReference>
<dbReference type="EMBL" id="CM004394">
    <property type="protein sequence ID" value="KAG8648634.1"/>
    <property type="molecule type" value="Genomic_DNA"/>
</dbReference>
<protein>
    <submittedName>
        <fullName evidence="1">Uncharacterized protein</fullName>
    </submittedName>
</protein>
<organism evidence="1 2">
    <name type="scientific">Manihot esculenta</name>
    <name type="common">Cassava</name>
    <name type="synonym">Jatropha manihot</name>
    <dbReference type="NCBI Taxonomy" id="3983"/>
    <lineage>
        <taxon>Eukaryota</taxon>
        <taxon>Viridiplantae</taxon>
        <taxon>Streptophyta</taxon>
        <taxon>Embryophyta</taxon>
        <taxon>Tracheophyta</taxon>
        <taxon>Spermatophyta</taxon>
        <taxon>Magnoliopsida</taxon>
        <taxon>eudicotyledons</taxon>
        <taxon>Gunneridae</taxon>
        <taxon>Pentapetalae</taxon>
        <taxon>rosids</taxon>
        <taxon>fabids</taxon>
        <taxon>Malpighiales</taxon>
        <taxon>Euphorbiaceae</taxon>
        <taxon>Crotonoideae</taxon>
        <taxon>Manihoteae</taxon>
        <taxon>Manihot</taxon>
    </lineage>
</organism>
<accession>A0ACB7H7E0</accession>
<evidence type="ECO:0000313" key="2">
    <source>
        <dbReference type="Proteomes" id="UP000091857"/>
    </source>
</evidence>
<sequence>MVIQSAKAAAELFKNHDTTFCDRTSLHVSTSHNFEEASLAVGKFSPYWRMLRRLCSVELMTSKRINETAPIPRKCIDQMLRSIEDDVAAAKLGENQES</sequence>
<comment type="caution">
    <text evidence="1">The sequence shown here is derived from an EMBL/GenBank/DDBJ whole genome shotgun (WGS) entry which is preliminary data.</text>
</comment>
<proteinExistence type="predicted"/>